<evidence type="ECO:0000256" key="3">
    <source>
        <dbReference type="ARBA" id="ARBA00007812"/>
    </source>
</evidence>
<evidence type="ECO:0000259" key="14">
    <source>
        <dbReference type="Pfam" id="PF00205"/>
    </source>
</evidence>
<evidence type="ECO:0000256" key="5">
    <source>
        <dbReference type="ARBA" id="ARBA00014422"/>
    </source>
</evidence>
<dbReference type="GeneID" id="63766951"/>
<dbReference type="GO" id="GO:0005634">
    <property type="term" value="C:nucleus"/>
    <property type="evidence" value="ECO:0007669"/>
    <property type="project" value="TreeGrafter"/>
</dbReference>
<dbReference type="EMBL" id="KV878584">
    <property type="protein sequence ID" value="OJJ60437.1"/>
    <property type="molecule type" value="Genomic_DNA"/>
</dbReference>
<feature type="binding site" evidence="12">
    <location>
        <position position="486"/>
    </location>
    <ligand>
        <name>Mg(2+)</name>
        <dbReference type="ChEBI" id="CHEBI:18420"/>
    </ligand>
</feature>
<evidence type="ECO:0000256" key="11">
    <source>
        <dbReference type="PIRSR" id="PIRSR036565-1"/>
    </source>
</evidence>
<dbReference type="SUPFAM" id="SSF52518">
    <property type="entry name" value="Thiamin diphosphate-binding fold (THDP-binding)"/>
    <property type="match status" value="2"/>
</dbReference>
<name>A0A1L9TLX9_9EURO</name>
<dbReference type="GO" id="GO:0030976">
    <property type="term" value="F:thiamine pyrophosphate binding"/>
    <property type="evidence" value="ECO:0007669"/>
    <property type="project" value="InterPro"/>
</dbReference>
<dbReference type="InterPro" id="IPR012110">
    <property type="entry name" value="PDC/IPDC-like"/>
</dbReference>
<keyword evidence="6 12" id="KW-0479">Metal-binding</keyword>
<dbReference type="InterPro" id="IPR029061">
    <property type="entry name" value="THDP-binding"/>
</dbReference>
<dbReference type="Gene3D" id="3.40.50.1220">
    <property type="entry name" value="TPP-binding domain"/>
    <property type="match status" value="1"/>
</dbReference>
<feature type="domain" description="Thiamine pyrophosphate enzyme N-terminal TPP-binding" evidence="16">
    <location>
        <begin position="13"/>
        <end position="121"/>
    </location>
</feature>
<evidence type="ECO:0000256" key="12">
    <source>
        <dbReference type="PIRSR" id="PIRSR036565-2"/>
    </source>
</evidence>
<dbReference type="GO" id="GO:0004737">
    <property type="term" value="F:pyruvate decarboxylase activity"/>
    <property type="evidence" value="ECO:0007669"/>
    <property type="project" value="UniProtKB-EC"/>
</dbReference>
<keyword evidence="10" id="KW-0456">Lyase</keyword>
<dbReference type="AlphaFoldDB" id="A0A1L9TLX9"/>
<evidence type="ECO:0000256" key="13">
    <source>
        <dbReference type="RuleBase" id="RU362132"/>
    </source>
</evidence>
<comment type="similarity">
    <text evidence="3 13">Belongs to the TPP enzyme family.</text>
</comment>
<dbReference type="OrthoDB" id="308383at2759"/>
<feature type="binding site" evidence="11">
    <location>
        <position position="122"/>
    </location>
    <ligand>
        <name>pyruvate</name>
        <dbReference type="ChEBI" id="CHEBI:15361"/>
        <label>1</label>
        <note>substrate; ligand shared between two neighboring subunits</note>
    </ligand>
</feature>
<dbReference type="InterPro" id="IPR029035">
    <property type="entry name" value="DHS-like_NAD/FAD-binding_dom"/>
</dbReference>
<dbReference type="Pfam" id="PF02776">
    <property type="entry name" value="TPP_enzyme_N"/>
    <property type="match status" value="1"/>
</dbReference>
<feature type="binding site" evidence="11">
    <location>
        <position position="165"/>
    </location>
    <ligand>
        <name>pyruvate</name>
        <dbReference type="ChEBI" id="CHEBI:15361"/>
        <label>2</label>
        <note>allosteric activator</note>
    </ligand>
</feature>
<dbReference type="PANTHER" id="PTHR43452:SF3">
    <property type="entry name" value="TRANSAMINATED AMINO ACID DECARBOXYLASE"/>
    <property type="match status" value="1"/>
</dbReference>
<dbReference type="CDD" id="cd07038">
    <property type="entry name" value="TPP_PYR_PDC_IPDC_like"/>
    <property type="match status" value="1"/>
</dbReference>
<dbReference type="FunFam" id="3.40.50.970:FF:000024">
    <property type="entry name" value="Pyruvate decarboxylase isozyme"/>
    <property type="match status" value="1"/>
</dbReference>
<dbReference type="PANTHER" id="PTHR43452">
    <property type="entry name" value="PYRUVATE DECARBOXYLASE"/>
    <property type="match status" value="1"/>
</dbReference>
<dbReference type="STRING" id="1036612.A0A1L9TLX9"/>
<dbReference type="Proteomes" id="UP000184356">
    <property type="component" value="Unassembled WGS sequence"/>
</dbReference>
<dbReference type="InterPro" id="IPR047214">
    <property type="entry name" value="TPP_PDC_IPDC"/>
</dbReference>
<evidence type="ECO:0000259" key="16">
    <source>
        <dbReference type="Pfam" id="PF02776"/>
    </source>
</evidence>
<accession>A0A1L9TLX9</accession>
<keyword evidence="7" id="KW-0210">Decarboxylase</keyword>
<keyword evidence="18" id="KW-1185">Reference proteome</keyword>
<dbReference type="Gene3D" id="3.40.50.970">
    <property type="match status" value="2"/>
</dbReference>
<comment type="catalytic activity">
    <reaction evidence="1">
        <text>a 2-oxocarboxylate + H(+) = an aldehyde + CO2</text>
        <dbReference type="Rhea" id="RHEA:11628"/>
        <dbReference type="ChEBI" id="CHEBI:15378"/>
        <dbReference type="ChEBI" id="CHEBI:16526"/>
        <dbReference type="ChEBI" id="CHEBI:17478"/>
        <dbReference type="ChEBI" id="CHEBI:35179"/>
        <dbReference type="EC" id="4.1.1.1"/>
    </reaction>
</comment>
<evidence type="ECO:0000256" key="2">
    <source>
        <dbReference type="ARBA" id="ARBA00001964"/>
    </source>
</evidence>
<protein>
    <recommendedName>
        <fullName evidence="5">Pyruvate decarboxylase</fullName>
        <ecNumber evidence="4">4.1.1.1</ecNumber>
    </recommendedName>
</protein>
<evidence type="ECO:0000313" key="18">
    <source>
        <dbReference type="Proteomes" id="UP000184356"/>
    </source>
</evidence>
<comment type="cofactor">
    <cofactor evidence="12">
        <name>Mg(2+)</name>
        <dbReference type="ChEBI" id="CHEBI:18420"/>
    </cofactor>
    <text evidence="12">Binds 1 Mg(2+) per subunit.</text>
</comment>
<dbReference type="GO" id="GO:0005829">
    <property type="term" value="C:cytosol"/>
    <property type="evidence" value="ECO:0007669"/>
    <property type="project" value="TreeGrafter"/>
</dbReference>
<keyword evidence="9 13" id="KW-0786">Thiamine pyrophosphate</keyword>
<dbReference type="EC" id="4.1.1.1" evidence="4"/>
<dbReference type="RefSeq" id="XP_040704243.1">
    <property type="nucleotide sequence ID" value="XM_040850878.1"/>
</dbReference>
<feature type="binding site" evidence="12">
    <location>
        <position position="488"/>
    </location>
    <ligand>
        <name>Mg(2+)</name>
        <dbReference type="ChEBI" id="CHEBI:18420"/>
    </ligand>
</feature>
<dbReference type="GO" id="GO:0000287">
    <property type="term" value="F:magnesium ion binding"/>
    <property type="evidence" value="ECO:0007669"/>
    <property type="project" value="InterPro"/>
</dbReference>
<gene>
    <name evidence="17" type="ORF">ASPSYDRAFT_76923</name>
</gene>
<organism evidence="17 18">
    <name type="scientific">Aspergillus sydowii CBS 593.65</name>
    <dbReference type="NCBI Taxonomy" id="1036612"/>
    <lineage>
        <taxon>Eukaryota</taxon>
        <taxon>Fungi</taxon>
        <taxon>Dikarya</taxon>
        <taxon>Ascomycota</taxon>
        <taxon>Pezizomycotina</taxon>
        <taxon>Eurotiomycetes</taxon>
        <taxon>Eurotiomycetidae</taxon>
        <taxon>Eurotiales</taxon>
        <taxon>Aspergillaceae</taxon>
        <taxon>Aspergillus</taxon>
        <taxon>Aspergillus subgen. Nidulantes</taxon>
    </lineage>
</organism>
<keyword evidence="8 12" id="KW-0460">Magnesium</keyword>
<proteinExistence type="inferred from homology"/>
<evidence type="ECO:0000256" key="9">
    <source>
        <dbReference type="ARBA" id="ARBA00023052"/>
    </source>
</evidence>
<dbReference type="Pfam" id="PF00205">
    <property type="entry name" value="TPP_enzyme_M"/>
    <property type="match status" value="1"/>
</dbReference>
<dbReference type="InterPro" id="IPR011766">
    <property type="entry name" value="TPP_enzyme_TPP-bd"/>
</dbReference>
<dbReference type="GO" id="GO:0000949">
    <property type="term" value="P:aromatic amino acid family catabolic process to alcohol via Ehrlich pathway"/>
    <property type="evidence" value="ECO:0007669"/>
    <property type="project" value="TreeGrafter"/>
</dbReference>
<reference evidence="18" key="1">
    <citation type="journal article" date="2017" name="Genome Biol.">
        <title>Comparative genomics reveals high biological diversity and specific adaptations in the industrially and medically important fungal genus Aspergillus.</title>
        <authorList>
            <person name="de Vries R.P."/>
            <person name="Riley R."/>
            <person name="Wiebenga A."/>
            <person name="Aguilar-Osorio G."/>
            <person name="Amillis S."/>
            <person name="Uchima C.A."/>
            <person name="Anderluh G."/>
            <person name="Asadollahi M."/>
            <person name="Askin M."/>
            <person name="Barry K."/>
            <person name="Battaglia E."/>
            <person name="Bayram O."/>
            <person name="Benocci T."/>
            <person name="Braus-Stromeyer S.A."/>
            <person name="Caldana C."/>
            <person name="Canovas D."/>
            <person name="Cerqueira G.C."/>
            <person name="Chen F."/>
            <person name="Chen W."/>
            <person name="Choi C."/>
            <person name="Clum A."/>
            <person name="Dos Santos R.A."/>
            <person name="Damasio A.R."/>
            <person name="Diallinas G."/>
            <person name="Emri T."/>
            <person name="Fekete E."/>
            <person name="Flipphi M."/>
            <person name="Freyberg S."/>
            <person name="Gallo A."/>
            <person name="Gournas C."/>
            <person name="Habgood R."/>
            <person name="Hainaut M."/>
            <person name="Harispe M.L."/>
            <person name="Henrissat B."/>
            <person name="Hilden K.S."/>
            <person name="Hope R."/>
            <person name="Hossain A."/>
            <person name="Karabika E."/>
            <person name="Karaffa L."/>
            <person name="Karanyi Z."/>
            <person name="Krasevec N."/>
            <person name="Kuo A."/>
            <person name="Kusch H."/>
            <person name="LaButti K."/>
            <person name="Lagendijk E.L."/>
            <person name="Lapidus A."/>
            <person name="Levasseur A."/>
            <person name="Lindquist E."/>
            <person name="Lipzen A."/>
            <person name="Logrieco A.F."/>
            <person name="MacCabe A."/>
            <person name="Maekelae M.R."/>
            <person name="Malavazi I."/>
            <person name="Melin P."/>
            <person name="Meyer V."/>
            <person name="Mielnichuk N."/>
            <person name="Miskei M."/>
            <person name="Molnar A.P."/>
            <person name="Mule G."/>
            <person name="Ngan C.Y."/>
            <person name="Orejas M."/>
            <person name="Orosz E."/>
            <person name="Ouedraogo J.P."/>
            <person name="Overkamp K.M."/>
            <person name="Park H.-S."/>
            <person name="Perrone G."/>
            <person name="Piumi F."/>
            <person name="Punt P.J."/>
            <person name="Ram A.F."/>
            <person name="Ramon A."/>
            <person name="Rauscher S."/>
            <person name="Record E."/>
            <person name="Riano-Pachon D.M."/>
            <person name="Robert V."/>
            <person name="Roehrig J."/>
            <person name="Ruller R."/>
            <person name="Salamov A."/>
            <person name="Salih N.S."/>
            <person name="Samson R.A."/>
            <person name="Sandor E."/>
            <person name="Sanguinetti M."/>
            <person name="Schuetze T."/>
            <person name="Sepcic K."/>
            <person name="Shelest E."/>
            <person name="Sherlock G."/>
            <person name="Sophianopoulou V."/>
            <person name="Squina F.M."/>
            <person name="Sun H."/>
            <person name="Susca A."/>
            <person name="Todd R.B."/>
            <person name="Tsang A."/>
            <person name="Unkles S.E."/>
            <person name="van de Wiele N."/>
            <person name="van Rossen-Uffink D."/>
            <person name="Oliveira J.V."/>
            <person name="Vesth T.C."/>
            <person name="Visser J."/>
            <person name="Yu J.-H."/>
            <person name="Zhou M."/>
            <person name="Andersen M.R."/>
            <person name="Archer D.B."/>
            <person name="Baker S.E."/>
            <person name="Benoit I."/>
            <person name="Brakhage A.A."/>
            <person name="Braus G.H."/>
            <person name="Fischer R."/>
            <person name="Frisvad J.C."/>
            <person name="Goldman G.H."/>
            <person name="Houbraken J."/>
            <person name="Oakley B."/>
            <person name="Pocsi I."/>
            <person name="Scazzocchio C."/>
            <person name="Seiboth B."/>
            <person name="vanKuyk P.A."/>
            <person name="Wortman J."/>
            <person name="Dyer P.S."/>
            <person name="Grigoriev I.V."/>
        </authorList>
    </citation>
    <scope>NUCLEOTIDE SEQUENCE [LARGE SCALE GENOMIC DNA]</scope>
    <source>
        <strain evidence="18">CBS 593.65</strain>
    </source>
</reference>
<evidence type="ECO:0000259" key="15">
    <source>
        <dbReference type="Pfam" id="PF02775"/>
    </source>
</evidence>
<evidence type="ECO:0000256" key="7">
    <source>
        <dbReference type="ARBA" id="ARBA00022793"/>
    </source>
</evidence>
<evidence type="ECO:0000256" key="8">
    <source>
        <dbReference type="ARBA" id="ARBA00022842"/>
    </source>
</evidence>
<evidence type="ECO:0000313" key="17">
    <source>
        <dbReference type="EMBL" id="OJJ60437.1"/>
    </source>
</evidence>
<feature type="binding site" evidence="11">
    <location>
        <position position="492"/>
    </location>
    <ligand>
        <name>pyruvate</name>
        <dbReference type="ChEBI" id="CHEBI:15361"/>
        <label>1</label>
        <note>substrate; ligand shared between two neighboring subunits</note>
    </ligand>
</feature>
<evidence type="ECO:0000256" key="4">
    <source>
        <dbReference type="ARBA" id="ARBA00013202"/>
    </source>
</evidence>
<comment type="cofactor">
    <cofactor evidence="2">
        <name>thiamine diphosphate</name>
        <dbReference type="ChEBI" id="CHEBI:58937"/>
    </cofactor>
</comment>
<dbReference type="InterPro" id="IPR012000">
    <property type="entry name" value="Thiamin_PyroP_enz_cen_dom"/>
</dbReference>
<dbReference type="FunFam" id="3.40.50.970:FF:000019">
    <property type="entry name" value="Pyruvate decarboxylase isozyme"/>
    <property type="match status" value="1"/>
</dbReference>
<evidence type="ECO:0000256" key="6">
    <source>
        <dbReference type="ARBA" id="ARBA00022723"/>
    </source>
</evidence>
<feature type="binding site" evidence="12">
    <location>
        <position position="458"/>
    </location>
    <ligand>
        <name>Mg(2+)</name>
        <dbReference type="ChEBI" id="CHEBI:18420"/>
    </ligand>
</feature>
<dbReference type="VEuPathDB" id="FungiDB:ASPSYDRAFT_76923"/>
<dbReference type="CDD" id="cd02005">
    <property type="entry name" value="TPP_PDC_IPDC"/>
    <property type="match status" value="1"/>
</dbReference>
<dbReference type="Pfam" id="PF02775">
    <property type="entry name" value="TPP_enzyme_C"/>
    <property type="match status" value="1"/>
</dbReference>
<evidence type="ECO:0000256" key="10">
    <source>
        <dbReference type="ARBA" id="ARBA00023239"/>
    </source>
</evidence>
<feature type="binding site" evidence="11">
    <location>
        <position position="34"/>
    </location>
    <ligand>
        <name>pyruvate</name>
        <dbReference type="ChEBI" id="CHEBI:15361"/>
        <label>1</label>
        <note>substrate; ligand shared between two neighboring subunits</note>
    </ligand>
</feature>
<sequence>MGSIAGSTEVPIARYLWQRIRQLGVRSVMGVPGDMNLELLDYIDEVDGLTWVGNANELNAAYASDGYCRVKGCPGVFVTTMGVGELSAINGVAGAYTENVKLIHIVGTTGTRAQKARAMIHHSLGPDPDHRVYAKISESVRTAHCWLDNATTAPSEIDRVIRECYIQSLPVYIFVPMDFVHKPVSSAALESPLDVMPKTDGDACRSAVDMVVKKLHSSVAPSIIVDVLVARFGASAIANQLINQLAIPTFTTPMGKSIIDEDKPYFHGVYNGRVSLPGVSDIIENKSDLVIDVGPCHSDSNTGGHSRNLTNKEQYVLVAADYVQVGHARYNNVHIVEFLTRLSEALPIKPATKPDSLNNCLKLPPPPEPADAAATHITQSWIWTRIGAMAKPGDIVIGESGTAQFGFSDAHFAPGVKYITQIYFGSIGYSVPAAFGAAVAQAESEPGRPGRIILVVGDGSLQLTVQEIGTMVKLGLKNVLILVINNSGYTIERAIHGPTQGYNDIATWNHQLLLSAFGAKDGELHSRRVYTKAEFEKVVSTREYVEPSSIQLLDVMMDKMDVPWRLRAQIDLINERNKVNGK</sequence>
<evidence type="ECO:0000256" key="1">
    <source>
        <dbReference type="ARBA" id="ARBA00001041"/>
    </source>
</evidence>
<dbReference type="InterPro" id="IPR047213">
    <property type="entry name" value="TPP_PYR_PDC_IPDC-like"/>
</dbReference>
<dbReference type="InterPro" id="IPR012001">
    <property type="entry name" value="Thiamin_PyroP_enz_TPP-bd_dom"/>
</dbReference>
<dbReference type="SUPFAM" id="SSF52467">
    <property type="entry name" value="DHS-like NAD/FAD-binding domain"/>
    <property type="match status" value="1"/>
</dbReference>
<feature type="domain" description="Thiamine pyrophosphate enzyme central" evidence="14">
    <location>
        <begin position="209"/>
        <end position="340"/>
    </location>
</feature>
<feature type="domain" description="Thiamine pyrophosphate enzyme TPP-binding" evidence="15">
    <location>
        <begin position="411"/>
        <end position="539"/>
    </location>
</feature>
<dbReference type="PIRSF" id="PIRSF036565">
    <property type="entry name" value="Pyruvt_ip_decrb"/>
    <property type="match status" value="1"/>
</dbReference>